<dbReference type="Proteomes" id="UP001595914">
    <property type="component" value="Unassembled WGS sequence"/>
</dbReference>
<evidence type="ECO:0000313" key="3">
    <source>
        <dbReference type="EMBL" id="MFC4602849.1"/>
    </source>
</evidence>
<keyword evidence="2" id="KW-0812">Transmembrane</keyword>
<keyword evidence="2" id="KW-1133">Transmembrane helix</keyword>
<feature type="compositionally biased region" description="Pro residues" evidence="1">
    <location>
        <begin position="32"/>
        <end position="43"/>
    </location>
</feature>
<accession>A0ABV9FRG2</accession>
<sequence>MTNPGDISTEPTVELPRVSVSAETTAWTAAPAPAPIPRPVPAPDPRRVAEPVASPAPEPTPEPPRRGPAFVAGASVAALVIGAFGGYLYGSSGSESGRTDTAAVSGTDPGAAPVPGPGQFLSTVGTVDSVAGDSFVLVIGDGTRAPVRTTRTTSVITLRGSAPTDLWVGDSVVVAGVQMGREIAANLVIAGNLPGLVPTTAPDPGMAAEPDTAESDADESDAAEDSQSDDAGSQGAAESDADTTN</sequence>
<comment type="caution">
    <text evidence="3">The sequence shown here is derived from an EMBL/GenBank/DDBJ whole genome shotgun (WGS) entry which is preliminary data.</text>
</comment>
<organism evidence="3 4">
    <name type="scientific">Rhodococcus kronopolitis</name>
    <dbReference type="NCBI Taxonomy" id="1460226"/>
    <lineage>
        <taxon>Bacteria</taxon>
        <taxon>Bacillati</taxon>
        <taxon>Actinomycetota</taxon>
        <taxon>Actinomycetes</taxon>
        <taxon>Mycobacteriales</taxon>
        <taxon>Nocardiaceae</taxon>
        <taxon>Rhodococcus</taxon>
    </lineage>
</organism>
<evidence type="ECO:0000256" key="1">
    <source>
        <dbReference type="SAM" id="MobiDB-lite"/>
    </source>
</evidence>
<protein>
    <recommendedName>
        <fullName evidence="5">DUF5666 domain-containing protein</fullName>
    </recommendedName>
</protein>
<feature type="region of interest" description="Disordered" evidence="1">
    <location>
        <begin position="1"/>
        <end position="68"/>
    </location>
</feature>
<gene>
    <name evidence="3" type="ORF">ACFO6S_04020</name>
</gene>
<evidence type="ECO:0000256" key="2">
    <source>
        <dbReference type="SAM" id="Phobius"/>
    </source>
</evidence>
<proteinExistence type="predicted"/>
<keyword evidence="2" id="KW-0472">Membrane</keyword>
<feature type="compositionally biased region" description="Acidic residues" evidence="1">
    <location>
        <begin position="211"/>
        <end position="228"/>
    </location>
</feature>
<dbReference type="EMBL" id="JBHSFO010000002">
    <property type="protein sequence ID" value="MFC4602849.1"/>
    <property type="molecule type" value="Genomic_DNA"/>
</dbReference>
<dbReference type="RefSeq" id="WP_378414374.1">
    <property type="nucleotide sequence ID" value="NZ_JBHSFO010000002.1"/>
</dbReference>
<reference evidence="4" key="1">
    <citation type="journal article" date="2019" name="Int. J. Syst. Evol. Microbiol.">
        <title>The Global Catalogue of Microorganisms (GCM) 10K type strain sequencing project: providing services to taxonomists for standard genome sequencing and annotation.</title>
        <authorList>
            <consortium name="The Broad Institute Genomics Platform"/>
            <consortium name="The Broad Institute Genome Sequencing Center for Infectious Disease"/>
            <person name="Wu L."/>
            <person name="Ma J."/>
        </authorList>
    </citation>
    <scope>NUCLEOTIDE SEQUENCE [LARGE SCALE GENOMIC DNA]</scope>
    <source>
        <strain evidence="4">CCUG 54520</strain>
    </source>
</reference>
<evidence type="ECO:0000313" key="4">
    <source>
        <dbReference type="Proteomes" id="UP001595914"/>
    </source>
</evidence>
<feature type="compositionally biased region" description="Low complexity" evidence="1">
    <location>
        <begin position="22"/>
        <end position="31"/>
    </location>
</feature>
<feature type="compositionally biased region" description="Polar residues" evidence="1">
    <location>
        <begin position="1"/>
        <end position="11"/>
    </location>
</feature>
<feature type="transmembrane region" description="Helical" evidence="2">
    <location>
        <begin position="69"/>
        <end position="89"/>
    </location>
</feature>
<feature type="region of interest" description="Disordered" evidence="1">
    <location>
        <begin position="200"/>
        <end position="245"/>
    </location>
</feature>
<keyword evidence="4" id="KW-1185">Reference proteome</keyword>
<name>A0ABV9FRG2_9NOCA</name>
<evidence type="ECO:0008006" key="5">
    <source>
        <dbReference type="Google" id="ProtNLM"/>
    </source>
</evidence>